<accession>A0A2M7YLW2</accession>
<reference evidence="2" key="1">
    <citation type="submission" date="2017-09" db="EMBL/GenBank/DDBJ databases">
        <title>Depth-based differentiation of microbial function through sediment-hosted aquifers and enrichment of novel symbionts in the deep terrestrial subsurface.</title>
        <authorList>
            <person name="Probst A.J."/>
            <person name="Ladd B."/>
            <person name="Jarett J.K."/>
            <person name="Geller-Mcgrath D.E."/>
            <person name="Sieber C.M.K."/>
            <person name="Emerson J.B."/>
            <person name="Anantharaman K."/>
            <person name="Thomas B.C."/>
            <person name="Malmstrom R."/>
            <person name="Stieglmeier M."/>
            <person name="Klingl A."/>
            <person name="Woyke T."/>
            <person name="Ryan C.M."/>
            <person name="Banfield J.F."/>
        </authorList>
    </citation>
    <scope>NUCLEOTIDE SEQUENCE [LARGE SCALE GENOMIC DNA]</scope>
</reference>
<organism evidence="1 2">
    <name type="scientific">Candidatus Portnoybacteria bacterium CG_4_9_14_3_um_filter_43_11</name>
    <dbReference type="NCBI Taxonomy" id="1974805"/>
    <lineage>
        <taxon>Bacteria</taxon>
        <taxon>Candidatus Portnoyibacteriota</taxon>
    </lineage>
</organism>
<dbReference type="AlphaFoldDB" id="A0A2M7YLW2"/>
<dbReference type="Proteomes" id="UP000230941">
    <property type="component" value="Unassembled WGS sequence"/>
</dbReference>
<evidence type="ECO:0000313" key="2">
    <source>
        <dbReference type="Proteomes" id="UP000230941"/>
    </source>
</evidence>
<protein>
    <recommendedName>
        <fullName evidence="3">Restriction endonuclease</fullName>
    </recommendedName>
</protein>
<sequence length="323" mass="37893">MLILEIMGKYERQLIEDTEKIIVKILNSEPLTSNDKKNRWFNHAVQIAKQINRDFPNISSVKHLGNRYDNTGDILIISNSKGIFIEVKMSETKLGVGTKANISQDALTENHLFIGKIKSWSTWREEKNHNKWVKASLNKFNRYPQRILKIGNSTTQREEKARYLRGLKRNRKSKDILKNIHNRDRKEKLDYFKYLSVQKQDREMIKRFFVLITLGIHTKEALTDLIKKKDLFREVQNLYIYYTNCRKGKVIIKKENAGKRINRIIGKYPKFEIIFPKGLTHCKIAGIKDNISKPLLQVVLHWKNIAQGIKTPCLNIFDLTVNS</sequence>
<proteinExistence type="predicted"/>
<dbReference type="EMBL" id="PFWG01000025">
    <property type="protein sequence ID" value="PJA63985.1"/>
    <property type="molecule type" value="Genomic_DNA"/>
</dbReference>
<evidence type="ECO:0008006" key="3">
    <source>
        <dbReference type="Google" id="ProtNLM"/>
    </source>
</evidence>
<evidence type="ECO:0000313" key="1">
    <source>
        <dbReference type="EMBL" id="PJA63985.1"/>
    </source>
</evidence>
<gene>
    <name evidence="1" type="ORF">CO160_00965</name>
</gene>
<name>A0A2M7YLW2_9BACT</name>
<comment type="caution">
    <text evidence="1">The sequence shown here is derived from an EMBL/GenBank/DDBJ whole genome shotgun (WGS) entry which is preliminary data.</text>
</comment>